<dbReference type="KEGG" id="apal:BN85408440"/>
<dbReference type="EMBL" id="FO681347">
    <property type="protein sequence ID" value="CCV64421.1"/>
    <property type="molecule type" value="Genomic_DNA"/>
</dbReference>
<dbReference type="RefSeq" id="WP_026659569.1">
    <property type="nucleotide sequence ID" value="NC_022538.1"/>
</dbReference>
<accession>U4KRT5</accession>
<sequence>MNLEFFYPLIGKYIYLFNILETKLKDKFGLYFSLCSERSENHKLISTIKTLLFLQSKADLYHFNQLKISTQAMDLTDVEKISINSIRTIQILKLHEVDNLSNDKFNLLDFNVYKKKGNQVNMRSALLKLNELRNKLAHPNHQILENLVSMEVSNSMVREYVSNENILECNIYWIENIIIPFLDLEDIDKNNTYEIKEFSLSTSD</sequence>
<keyword evidence="2" id="KW-1185">Reference proteome</keyword>
<organism evidence="1 2">
    <name type="scientific">Alteracholeplasma palmae (strain ATCC 49389 / J233)</name>
    <name type="common">Acholeplasma palmae</name>
    <dbReference type="NCBI Taxonomy" id="1318466"/>
    <lineage>
        <taxon>Bacteria</taxon>
        <taxon>Bacillati</taxon>
        <taxon>Mycoplasmatota</taxon>
        <taxon>Mollicutes</taxon>
        <taxon>Acholeplasmatales</taxon>
        <taxon>Acholeplasmataceae</taxon>
        <taxon>Acholeplasma</taxon>
    </lineage>
</organism>
<dbReference type="STRING" id="1318466.BN85408440"/>
<evidence type="ECO:0000313" key="2">
    <source>
        <dbReference type="Proteomes" id="UP000032740"/>
    </source>
</evidence>
<name>U4KRT5_ALTPJ</name>
<gene>
    <name evidence="1" type="ORF">BN85408440</name>
</gene>
<evidence type="ECO:0000313" key="1">
    <source>
        <dbReference type="EMBL" id="CCV64421.1"/>
    </source>
</evidence>
<protein>
    <submittedName>
        <fullName evidence="1">Uncharacterized protein</fullName>
    </submittedName>
</protein>
<dbReference type="AlphaFoldDB" id="U4KRT5"/>
<dbReference type="HOGENOM" id="CLU_1340813_0_0_14"/>
<dbReference type="Proteomes" id="UP000032740">
    <property type="component" value="Chromosome"/>
</dbReference>
<proteinExistence type="predicted"/>
<reference evidence="1 2" key="1">
    <citation type="journal article" date="2013" name="J. Mol. Microbiol. Biotechnol.">
        <title>Analysis of the Complete Genomes of Acholeplasma brassicae , A. palmae and A. laidlawii and Their Comparison to the Obligate Parasites from ' Candidatus Phytoplasma'.</title>
        <authorList>
            <person name="Kube M."/>
            <person name="Siewert C."/>
            <person name="Migdoll A.M."/>
            <person name="Duduk B."/>
            <person name="Holz S."/>
            <person name="Rabus R."/>
            <person name="Seemuller E."/>
            <person name="Mitrovic J."/>
            <person name="Muller I."/>
            <person name="Buttner C."/>
            <person name="Reinhardt R."/>
        </authorList>
    </citation>
    <scope>NUCLEOTIDE SEQUENCE [LARGE SCALE GENOMIC DNA]</scope>
    <source>
        <strain evidence="1 2">J233</strain>
    </source>
</reference>